<feature type="region of interest" description="Disordered" evidence="1">
    <location>
        <begin position="196"/>
        <end position="231"/>
    </location>
</feature>
<reference evidence="4" key="1">
    <citation type="submission" date="2019-07" db="EMBL/GenBank/DDBJ databases">
        <title>Bacillus alkalisoli sp. nov. isolated from saline soil.</title>
        <authorList>
            <person name="Sun J.-Q."/>
            <person name="Xu L."/>
        </authorList>
    </citation>
    <scope>NUCLEOTIDE SEQUENCE [LARGE SCALE GENOMIC DNA]</scope>
    <source>
        <strain evidence="4">M4U3P1</strain>
    </source>
</reference>
<dbReference type="AlphaFoldDB" id="A0A859FAZ6"/>
<dbReference type="EMBL" id="CP041372">
    <property type="protein sequence ID" value="QKS69821.1"/>
    <property type="molecule type" value="Genomic_DNA"/>
</dbReference>
<dbReference type="Proteomes" id="UP000318138">
    <property type="component" value="Chromosome"/>
</dbReference>
<dbReference type="KEGG" id="psua:FLK61_23830"/>
<evidence type="ECO:0000256" key="2">
    <source>
        <dbReference type="SAM" id="Phobius"/>
    </source>
</evidence>
<proteinExistence type="predicted"/>
<feature type="transmembrane region" description="Helical" evidence="2">
    <location>
        <begin position="113"/>
        <end position="135"/>
    </location>
</feature>
<keyword evidence="2" id="KW-0812">Transmembrane</keyword>
<evidence type="ECO:0000313" key="4">
    <source>
        <dbReference type="Proteomes" id="UP000318138"/>
    </source>
</evidence>
<sequence>MNSRKVVFLFNSTLLIGTGFGFLMGFVLDFQTHINDIANFSFGGLFTIAITAAIWTVIAQMGFFAYLTIHRFGLGIFKSTSLWNKVQLVIIAFALFDLMFFRHYFFAEEGELVYGYAIMPLLLLGYALIVAYIKVRETDRSAFIPTIFFMVVVTSIEWIPALRENDMTFLLNAIVALLVANTWQILVLHRLHRQPNGKQPNVAAVQQREEKELQERKQEASAKKKKKRRKK</sequence>
<dbReference type="SMART" id="SM01251">
    <property type="entry name" value="KbaA"/>
    <property type="match status" value="1"/>
</dbReference>
<dbReference type="GO" id="GO:0045881">
    <property type="term" value="P:positive regulation of sporulation resulting in formation of a cellular spore"/>
    <property type="evidence" value="ECO:0007669"/>
    <property type="project" value="InterPro"/>
</dbReference>
<feature type="compositionally biased region" description="Basic and acidic residues" evidence="1">
    <location>
        <begin position="207"/>
        <end position="222"/>
    </location>
</feature>
<gene>
    <name evidence="3" type="ORF">FLK61_23830</name>
</gene>
<accession>A0A859FAZ6</accession>
<keyword evidence="2" id="KW-0472">Membrane</keyword>
<feature type="transmembrane region" description="Helical" evidence="2">
    <location>
        <begin position="88"/>
        <end position="107"/>
    </location>
</feature>
<keyword evidence="2" id="KW-1133">Transmembrane helix</keyword>
<protein>
    <submittedName>
        <fullName evidence="3">KinB-signaling pathway activation protein</fullName>
    </submittedName>
</protein>
<evidence type="ECO:0000313" key="3">
    <source>
        <dbReference type="EMBL" id="QKS69821.1"/>
    </source>
</evidence>
<feature type="transmembrane region" description="Helical" evidence="2">
    <location>
        <begin position="167"/>
        <end position="188"/>
    </location>
</feature>
<dbReference type="Pfam" id="PF14089">
    <property type="entry name" value="KbaA"/>
    <property type="match status" value="1"/>
</dbReference>
<feature type="transmembrane region" description="Helical" evidence="2">
    <location>
        <begin position="40"/>
        <end position="67"/>
    </location>
</feature>
<keyword evidence="4" id="KW-1185">Reference proteome</keyword>
<feature type="transmembrane region" description="Helical" evidence="2">
    <location>
        <begin position="7"/>
        <end position="28"/>
    </location>
</feature>
<feature type="transmembrane region" description="Helical" evidence="2">
    <location>
        <begin position="142"/>
        <end position="161"/>
    </location>
</feature>
<name>A0A859FAZ6_9BACI</name>
<dbReference type="InterPro" id="IPR024164">
    <property type="entry name" value="KinB-signalling_activ"/>
</dbReference>
<dbReference type="RefSeq" id="WP_176007866.1">
    <property type="nucleotide sequence ID" value="NZ_CP041372.2"/>
</dbReference>
<evidence type="ECO:0000256" key="1">
    <source>
        <dbReference type="SAM" id="MobiDB-lite"/>
    </source>
</evidence>
<organism evidence="3 4">
    <name type="scientific">Paenalkalicoccus suaedae</name>
    <dbReference type="NCBI Taxonomy" id="2592382"/>
    <lineage>
        <taxon>Bacteria</taxon>
        <taxon>Bacillati</taxon>
        <taxon>Bacillota</taxon>
        <taxon>Bacilli</taxon>
        <taxon>Bacillales</taxon>
        <taxon>Bacillaceae</taxon>
        <taxon>Paenalkalicoccus</taxon>
    </lineage>
</organism>
<dbReference type="PIRSF" id="PIRSF029886">
    <property type="entry name" value="KBAA"/>
    <property type="match status" value="1"/>
</dbReference>